<dbReference type="SMART" id="SM00392">
    <property type="entry name" value="PROF"/>
    <property type="match status" value="1"/>
</dbReference>
<proteinExistence type="inferred from homology"/>
<keyword evidence="4" id="KW-1185">Reference proteome</keyword>
<evidence type="ECO:0000256" key="1">
    <source>
        <dbReference type="ARBA" id="ARBA00010058"/>
    </source>
</evidence>
<dbReference type="EMBL" id="JADAQX010000617">
    <property type="protein sequence ID" value="KAF8819745.1"/>
    <property type="molecule type" value="Genomic_DNA"/>
</dbReference>
<accession>A0ABQ7J7S7</accession>
<comment type="similarity">
    <text evidence="1 2">Belongs to the profilin family.</text>
</comment>
<keyword evidence="2" id="KW-0009">Actin-binding</keyword>
<gene>
    <name evidence="3" type="primary">PRF</name>
    <name evidence="3" type="ORF">IE077_004051</name>
</gene>
<reference evidence="3 4" key="1">
    <citation type="journal article" date="2020" name="bioRxiv">
        <title>Metabolic contributions of an alphaproteobacterial endosymbiont in the apicomplexan Cardiosporidium cionae.</title>
        <authorList>
            <person name="Hunter E.S."/>
            <person name="Paight C.J."/>
            <person name="Lane C.E."/>
        </authorList>
    </citation>
    <scope>NUCLEOTIDE SEQUENCE [LARGE SCALE GENOMIC DNA]</scope>
    <source>
        <strain evidence="3">ESH_2018</strain>
    </source>
</reference>
<dbReference type="InterPro" id="IPR048278">
    <property type="entry name" value="PFN"/>
</dbReference>
<dbReference type="Pfam" id="PF00235">
    <property type="entry name" value="Profilin"/>
    <property type="match status" value="1"/>
</dbReference>
<evidence type="ECO:0000313" key="3">
    <source>
        <dbReference type="EMBL" id="KAF8819745.1"/>
    </source>
</evidence>
<dbReference type="SUPFAM" id="SSF55770">
    <property type="entry name" value="Profilin (actin-binding protein)"/>
    <property type="match status" value="1"/>
</dbReference>
<organism evidence="3 4">
    <name type="scientific">Cardiosporidium cionae</name>
    <dbReference type="NCBI Taxonomy" id="476202"/>
    <lineage>
        <taxon>Eukaryota</taxon>
        <taxon>Sar</taxon>
        <taxon>Alveolata</taxon>
        <taxon>Apicomplexa</taxon>
        <taxon>Aconoidasida</taxon>
        <taxon>Nephromycida</taxon>
        <taxon>Cardiosporidium</taxon>
    </lineage>
</organism>
<evidence type="ECO:0000256" key="2">
    <source>
        <dbReference type="RuleBase" id="RU003909"/>
    </source>
</evidence>
<evidence type="ECO:0000313" key="4">
    <source>
        <dbReference type="Proteomes" id="UP000823046"/>
    </source>
</evidence>
<dbReference type="Proteomes" id="UP000823046">
    <property type="component" value="Unassembled WGS sequence"/>
</dbReference>
<dbReference type="InterPro" id="IPR005455">
    <property type="entry name" value="PFN_euk"/>
</dbReference>
<protein>
    <recommendedName>
        <fullName evidence="2">Profilin</fullName>
    </recommendedName>
</protein>
<dbReference type="InterPro" id="IPR036140">
    <property type="entry name" value="PFN_sf"/>
</dbReference>
<name>A0ABQ7J7S7_9APIC</name>
<sequence length="171" mass="18415">MACDDSGWSDTIREWLIDGGHCVAGALASTEDGVIYAACYSDHVGDEEAFAYVYSDDHEEETVADDGESTKMTTINEPTTILQAINNGKAPDGVWLGGKKFKLVSKDSNLEYNECVFDCFVLARSKGGATVVKTSGGTIIIAIYDDDLNQKKGNCREAALAFSESLESQGY</sequence>
<comment type="caution">
    <text evidence="3">The sequence shown here is derived from an EMBL/GenBank/DDBJ whole genome shotgun (WGS) entry which is preliminary data.</text>
</comment>
<dbReference type="Gene3D" id="3.30.450.30">
    <property type="entry name" value="Dynein light chain 2a, cytoplasmic"/>
    <property type="match status" value="1"/>
</dbReference>